<comment type="caution">
    <text evidence="2">The sequence shown here is derived from an EMBL/GenBank/DDBJ whole genome shotgun (WGS) entry which is preliminary data.</text>
</comment>
<dbReference type="Proteomes" id="UP001303115">
    <property type="component" value="Unassembled WGS sequence"/>
</dbReference>
<name>A0AAN6PG61_9PEZI</name>
<dbReference type="PANTHER" id="PTHR24148">
    <property type="entry name" value="ANKYRIN REPEAT DOMAIN-CONTAINING PROTEIN 39 HOMOLOG-RELATED"/>
    <property type="match status" value="1"/>
</dbReference>
<reference evidence="3" key="1">
    <citation type="journal article" date="2023" name="Mol. Phylogenet. Evol.">
        <title>Genome-scale phylogeny and comparative genomics of the fungal order Sordariales.</title>
        <authorList>
            <person name="Hensen N."/>
            <person name="Bonometti L."/>
            <person name="Westerberg I."/>
            <person name="Brannstrom I.O."/>
            <person name="Guillou S."/>
            <person name="Cros-Aarteil S."/>
            <person name="Calhoun S."/>
            <person name="Haridas S."/>
            <person name="Kuo A."/>
            <person name="Mondo S."/>
            <person name="Pangilinan J."/>
            <person name="Riley R."/>
            <person name="LaButti K."/>
            <person name="Andreopoulos B."/>
            <person name="Lipzen A."/>
            <person name="Chen C."/>
            <person name="Yan M."/>
            <person name="Daum C."/>
            <person name="Ng V."/>
            <person name="Clum A."/>
            <person name="Steindorff A."/>
            <person name="Ohm R.A."/>
            <person name="Martin F."/>
            <person name="Silar P."/>
            <person name="Natvig D.O."/>
            <person name="Lalanne C."/>
            <person name="Gautier V."/>
            <person name="Ament-Velasquez S.L."/>
            <person name="Kruys A."/>
            <person name="Hutchinson M.I."/>
            <person name="Powell A.J."/>
            <person name="Barry K."/>
            <person name="Miller A.N."/>
            <person name="Grigoriev I.V."/>
            <person name="Debuchy R."/>
            <person name="Gladieux P."/>
            <person name="Hiltunen Thoren M."/>
            <person name="Johannesson H."/>
        </authorList>
    </citation>
    <scope>NUCLEOTIDE SEQUENCE [LARGE SCALE GENOMIC DNA]</scope>
    <source>
        <strain evidence="3">CBS 284.82</strain>
    </source>
</reference>
<keyword evidence="3" id="KW-1185">Reference proteome</keyword>
<dbReference type="PANTHER" id="PTHR24148:SF73">
    <property type="entry name" value="HET DOMAIN PROTEIN (AFU_ORTHOLOGUE AFUA_8G01020)"/>
    <property type="match status" value="1"/>
</dbReference>
<evidence type="ECO:0000313" key="3">
    <source>
        <dbReference type="Proteomes" id="UP001303115"/>
    </source>
</evidence>
<feature type="domain" description="Heterokaryon incompatibility" evidence="1">
    <location>
        <begin position="103"/>
        <end position="271"/>
    </location>
</feature>
<accession>A0AAN6PG61</accession>
<proteinExistence type="predicted"/>
<sequence>MATNQDRYAQLKTSTVLSDLGQRLVTLSGPNKDALLSEATKAIHSDESRARAAAILTRLGELNPELAQQFQPKQDALTDLNLRMICSTASSDFQSNAENVASFIAVSYCWHNDHWPLPPAAAPLSKGWEVSEPMMNAVMGLPTLRQSPDEEPHVWLDKLCINQGDQADIHAHLGVMDTIYRTARRVVILLEDVQLDKDEEQAGLAFAGFYEDLCREVKDKGLEGQEKGRFVNDYFPSRIKDLDEGTLAAAKPFAIKMLGARWYSRAWCAHESRMMKHQKVNNPLFLCFGSDGRVLPFEFRFVHYLGLYLSDSEPEEELTGAQLKEWINDPDPKSLRQLWWRIQRLMPDSDPNASAMQHLVSLLSFGCFKKGDLMSIALNTAGIPLSYAGEDIQCVEDVIWKFSLLVLAAGDLVPLVSSGEKLTVPTTGGNIVSWIIKPDQGVLDEKLPNPLPESITGLTREYIELDLLVFESPPKQASPGSQEKATRLIAEHNLNSIGDEMLDSLEESTQSVIRLGGAEMMRINPRTPPLPTLRHRLLSMALDNGLDWLLAFPSAMEQTTSSFMHGTLGTYTNPTLMPAANSLLALFNTTSTTPEQTEEATLALTTLLDPRFHLLTPSPRTLSLSPALGGPLLTTAPSNRSYVAIPTCLAHLPAWHDRAWAIEPFDPTAEPEKLSDLLPVPDLHIAKDGEKEEKIEDVIPVLTSDYEDRRAGMDTAKGVWRMRRRQVLFGGCEGLWGVEGKGMMTVGDERLVRGGEGVVLLRRQRVYGGEDYPWKEIHEVVRRVFGVGGGGAGVSGVNDIS</sequence>
<organism evidence="2 3">
    <name type="scientific">Parachaetomium inaequale</name>
    <dbReference type="NCBI Taxonomy" id="2588326"/>
    <lineage>
        <taxon>Eukaryota</taxon>
        <taxon>Fungi</taxon>
        <taxon>Dikarya</taxon>
        <taxon>Ascomycota</taxon>
        <taxon>Pezizomycotina</taxon>
        <taxon>Sordariomycetes</taxon>
        <taxon>Sordariomycetidae</taxon>
        <taxon>Sordariales</taxon>
        <taxon>Chaetomiaceae</taxon>
        <taxon>Parachaetomium</taxon>
    </lineage>
</organism>
<protein>
    <recommendedName>
        <fullName evidence="1">Heterokaryon incompatibility domain-containing protein</fullName>
    </recommendedName>
</protein>
<dbReference type="EMBL" id="MU854423">
    <property type="protein sequence ID" value="KAK4038626.1"/>
    <property type="molecule type" value="Genomic_DNA"/>
</dbReference>
<dbReference type="InterPro" id="IPR052895">
    <property type="entry name" value="HetReg/Transcr_Mod"/>
</dbReference>
<dbReference type="InterPro" id="IPR010730">
    <property type="entry name" value="HET"/>
</dbReference>
<gene>
    <name evidence="2" type="ORF">C8A01DRAFT_37395</name>
</gene>
<dbReference type="Pfam" id="PF06985">
    <property type="entry name" value="HET"/>
    <property type="match status" value="1"/>
</dbReference>
<evidence type="ECO:0000259" key="1">
    <source>
        <dbReference type="Pfam" id="PF06985"/>
    </source>
</evidence>
<dbReference type="AlphaFoldDB" id="A0AAN6PG61"/>
<evidence type="ECO:0000313" key="2">
    <source>
        <dbReference type="EMBL" id="KAK4038626.1"/>
    </source>
</evidence>